<dbReference type="SUPFAM" id="SSF53067">
    <property type="entry name" value="Actin-like ATPase domain"/>
    <property type="match status" value="1"/>
</dbReference>
<evidence type="ECO:0000256" key="1">
    <source>
        <dbReference type="ARBA" id="ARBA00006479"/>
    </source>
</evidence>
<keyword evidence="3" id="KW-1185">Reference proteome</keyword>
<reference evidence="3" key="1">
    <citation type="journal article" date="2019" name="Int. J. Syst. Evol. Microbiol.">
        <title>The Global Catalogue of Microorganisms (GCM) 10K type strain sequencing project: providing services to taxonomists for standard genome sequencing and annotation.</title>
        <authorList>
            <consortium name="The Broad Institute Genomics Platform"/>
            <consortium name="The Broad Institute Genome Sequencing Center for Infectious Disease"/>
            <person name="Wu L."/>
            <person name="Ma J."/>
        </authorList>
    </citation>
    <scope>NUCLEOTIDE SEQUENCE [LARGE SCALE GENOMIC DNA]</scope>
    <source>
        <strain evidence="3">KCTC 42087</strain>
    </source>
</reference>
<dbReference type="Proteomes" id="UP001596074">
    <property type="component" value="Unassembled WGS sequence"/>
</dbReference>
<dbReference type="SUPFAM" id="SSF46785">
    <property type="entry name" value="Winged helix' DNA-binding domain"/>
    <property type="match status" value="1"/>
</dbReference>
<dbReference type="InterPro" id="IPR036388">
    <property type="entry name" value="WH-like_DNA-bd_sf"/>
</dbReference>
<dbReference type="EMBL" id="JBHSON010000037">
    <property type="protein sequence ID" value="MFC5748967.1"/>
    <property type="molecule type" value="Genomic_DNA"/>
</dbReference>
<protein>
    <submittedName>
        <fullName evidence="2">ROK family protein</fullName>
    </submittedName>
</protein>
<dbReference type="InterPro" id="IPR043129">
    <property type="entry name" value="ATPase_NBD"/>
</dbReference>
<evidence type="ECO:0000313" key="2">
    <source>
        <dbReference type="EMBL" id="MFC5748967.1"/>
    </source>
</evidence>
<comment type="caution">
    <text evidence="2">The sequence shown here is derived from an EMBL/GenBank/DDBJ whole genome shotgun (WGS) entry which is preliminary data.</text>
</comment>
<dbReference type="InterPro" id="IPR000600">
    <property type="entry name" value="ROK"/>
</dbReference>
<dbReference type="Pfam" id="PF00480">
    <property type="entry name" value="ROK"/>
    <property type="match status" value="1"/>
</dbReference>
<accession>A0ABW1A2T1</accession>
<dbReference type="RefSeq" id="WP_378284668.1">
    <property type="nucleotide sequence ID" value="NZ_JBHSON010000037.1"/>
</dbReference>
<evidence type="ECO:0000313" key="3">
    <source>
        <dbReference type="Proteomes" id="UP001596074"/>
    </source>
</evidence>
<dbReference type="InterPro" id="IPR036390">
    <property type="entry name" value="WH_DNA-bd_sf"/>
</dbReference>
<gene>
    <name evidence="2" type="ORF">ACFPZN_25410</name>
</gene>
<name>A0ABW1A2T1_9ACTN</name>
<comment type="similarity">
    <text evidence="1">Belongs to the ROK (NagC/XylR) family.</text>
</comment>
<dbReference type="PANTHER" id="PTHR18964">
    <property type="entry name" value="ROK (REPRESSOR, ORF, KINASE) FAMILY"/>
    <property type="match status" value="1"/>
</dbReference>
<dbReference type="Gene3D" id="1.10.10.10">
    <property type="entry name" value="Winged helix-like DNA-binding domain superfamily/Winged helix DNA-binding domain"/>
    <property type="match status" value="1"/>
</dbReference>
<sequence>MQKQTAAHRVHTLRRQGALALLRHAHAHPAATRADAARALGLSSGSATEITARLKALRLLDETVPPQTGGRGRPSPALTAHPRGPLVCAVSIGHERWRTATVELGGRAVDGDAGRNPPGGAPAVLGVLRARIAAARRRHGHRIRAVSVAVAGTLRGTTIVQASGLNWHDIALEPLRAAPGTPLLAGNDASMAGLAEARRGAAAGARVSLHLTVEVGVGGILIVDGRPVEGATGAGGEFGHMPFGDPGLSCPCGARGCWDLAVDGRAMARALGRPEPRDPRTEAERILAAARSDPAARAAVGEAARALGRGAGALVNALDPELVTLSGLATGLVATAPDELDEGYTAALMRFRRAGPPPLVPSALGPASPLTGAAEAAFDAVLSDGGFQSWSDETES</sequence>
<dbReference type="PANTHER" id="PTHR18964:SF149">
    <property type="entry name" value="BIFUNCTIONAL UDP-N-ACETYLGLUCOSAMINE 2-EPIMERASE_N-ACETYLMANNOSAMINE KINASE"/>
    <property type="match status" value="1"/>
</dbReference>
<organism evidence="2 3">
    <name type="scientific">Actinomadura rugatobispora</name>
    <dbReference type="NCBI Taxonomy" id="1994"/>
    <lineage>
        <taxon>Bacteria</taxon>
        <taxon>Bacillati</taxon>
        <taxon>Actinomycetota</taxon>
        <taxon>Actinomycetes</taxon>
        <taxon>Streptosporangiales</taxon>
        <taxon>Thermomonosporaceae</taxon>
        <taxon>Actinomadura</taxon>
    </lineage>
</organism>
<proteinExistence type="inferred from homology"/>
<dbReference type="Gene3D" id="3.30.420.40">
    <property type="match status" value="2"/>
</dbReference>